<evidence type="ECO:0000313" key="10">
    <source>
        <dbReference type="EMBL" id="RPB21661.1"/>
    </source>
</evidence>
<dbReference type="GO" id="GO:0097363">
    <property type="term" value="F:protein O-acetylglucosaminyltransferase activity"/>
    <property type="evidence" value="ECO:0007669"/>
    <property type="project" value="UniProtKB-EC"/>
</dbReference>
<dbReference type="InterPro" id="IPR019734">
    <property type="entry name" value="TPR_rpt"/>
</dbReference>
<evidence type="ECO:0000313" key="11">
    <source>
        <dbReference type="Proteomes" id="UP000267821"/>
    </source>
</evidence>
<evidence type="ECO:0000256" key="7">
    <source>
        <dbReference type="ARBA" id="ARBA00022803"/>
    </source>
</evidence>
<dbReference type="Pfam" id="PF13432">
    <property type="entry name" value="TPR_16"/>
    <property type="match status" value="1"/>
</dbReference>
<keyword evidence="7 8" id="KW-0802">TPR repeat</keyword>
<evidence type="ECO:0000256" key="6">
    <source>
        <dbReference type="ARBA" id="ARBA00022737"/>
    </source>
</evidence>
<evidence type="ECO:0000256" key="4">
    <source>
        <dbReference type="ARBA" id="ARBA00022676"/>
    </source>
</evidence>
<evidence type="ECO:0000256" key="5">
    <source>
        <dbReference type="ARBA" id="ARBA00022679"/>
    </source>
</evidence>
<dbReference type="FunFam" id="1.25.40.10:FF:000552">
    <property type="entry name" value="UDP-N-acetylglucosaminyltransferase (AFU_orthologue AFUA_1G03380)"/>
    <property type="match status" value="1"/>
</dbReference>
<keyword evidence="4" id="KW-0328">Glycosyltransferase</keyword>
<gene>
    <name evidence="10" type="ORF">L211DRAFT_790052</name>
</gene>
<dbReference type="SUPFAM" id="SSF48452">
    <property type="entry name" value="TPR-like"/>
    <property type="match status" value="1"/>
</dbReference>
<comment type="similarity">
    <text evidence="2">Belongs to the glycosyltransferase 41 family. O-GlcNAc transferase subfamily.</text>
</comment>
<dbReference type="PANTHER" id="PTHR44998:SF1">
    <property type="entry name" value="UDP-N-ACETYLGLUCOSAMINE--PEPTIDE N-ACETYLGLUCOSAMINYLTRANSFERASE 110 KDA SUBUNIT"/>
    <property type="match status" value="1"/>
</dbReference>
<dbReference type="STRING" id="1051890.A0A3N4LLV9"/>
<feature type="domain" description="O-GlcNAc transferase C-terminal" evidence="9">
    <location>
        <begin position="920"/>
        <end position="1124"/>
    </location>
</feature>
<accession>A0A3N4LLV9</accession>
<dbReference type="PROSITE" id="PS50005">
    <property type="entry name" value="TPR"/>
    <property type="match status" value="2"/>
</dbReference>
<dbReference type="AlphaFoldDB" id="A0A3N4LLV9"/>
<dbReference type="SMART" id="SM00028">
    <property type="entry name" value="TPR"/>
    <property type="match status" value="4"/>
</dbReference>
<dbReference type="Gene3D" id="3.40.50.2000">
    <property type="entry name" value="Glycogen Phosphorylase B"/>
    <property type="match status" value="1"/>
</dbReference>
<name>A0A3N4LLV9_9PEZI</name>
<dbReference type="Proteomes" id="UP000267821">
    <property type="component" value="Unassembled WGS sequence"/>
</dbReference>
<evidence type="ECO:0000259" key="9">
    <source>
        <dbReference type="Pfam" id="PF13844"/>
    </source>
</evidence>
<dbReference type="FunFam" id="3.40.50.2000:FF:000110">
    <property type="entry name" value="UDP-N-acetylglucosaminyltransferase protein"/>
    <property type="match status" value="1"/>
</dbReference>
<comment type="pathway">
    <text evidence="1">Protein modification; protein glycosylation.</text>
</comment>
<dbReference type="GO" id="GO:0006493">
    <property type="term" value="P:protein O-linked glycosylation"/>
    <property type="evidence" value="ECO:0007669"/>
    <property type="project" value="TreeGrafter"/>
</dbReference>
<dbReference type="OrthoDB" id="421121at2759"/>
<dbReference type="Pfam" id="PF13844">
    <property type="entry name" value="Glyco_transf_41"/>
    <property type="match status" value="2"/>
</dbReference>
<dbReference type="InParanoid" id="A0A3N4LLV9"/>
<dbReference type="EMBL" id="ML121558">
    <property type="protein sequence ID" value="RPB21661.1"/>
    <property type="molecule type" value="Genomic_DNA"/>
</dbReference>
<protein>
    <recommendedName>
        <fullName evidence="3">protein O-GlcNAc transferase</fullName>
        <ecNumber evidence="3">2.4.1.255</ecNumber>
    </recommendedName>
</protein>
<feature type="domain" description="O-GlcNAc transferase C-terminal" evidence="9">
    <location>
        <begin position="663"/>
        <end position="847"/>
    </location>
</feature>
<dbReference type="Gene3D" id="1.25.40.10">
    <property type="entry name" value="Tetratricopeptide repeat domain"/>
    <property type="match status" value="3"/>
</dbReference>
<dbReference type="PANTHER" id="PTHR44998">
    <property type="match status" value="1"/>
</dbReference>
<keyword evidence="5" id="KW-0808">Transferase</keyword>
<evidence type="ECO:0000256" key="3">
    <source>
        <dbReference type="ARBA" id="ARBA00011970"/>
    </source>
</evidence>
<organism evidence="10 11">
    <name type="scientific">Terfezia boudieri ATCC MYA-4762</name>
    <dbReference type="NCBI Taxonomy" id="1051890"/>
    <lineage>
        <taxon>Eukaryota</taxon>
        <taxon>Fungi</taxon>
        <taxon>Dikarya</taxon>
        <taxon>Ascomycota</taxon>
        <taxon>Pezizomycotina</taxon>
        <taxon>Pezizomycetes</taxon>
        <taxon>Pezizales</taxon>
        <taxon>Pezizaceae</taxon>
        <taxon>Terfezia</taxon>
    </lineage>
</organism>
<dbReference type="Gene3D" id="3.40.50.11380">
    <property type="match status" value="1"/>
</dbReference>
<keyword evidence="11" id="KW-1185">Reference proteome</keyword>
<dbReference type="FunFam" id="3.40.50.11380:FF:000004">
    <property type="entry name" value="UDP-N-acetylglucosaminyltransferase (AFU_orthologue AFUA_1G03380)"/>
    <property type="match status" value="1"/>
</dbReference>
<dbReference type="Pfam" id="PF13176">
    <property type="entry name" value="TPR_7"/>
    <property type="match status" value="1"/>
</dbReference>
<dbReference type="InterPro" id="IPR029489">
    <property type="entry name" value="OGT/SEC/SPY_C"/>
</dbReference>
<reference evidence="10 11" key="1">
    <citation type="journal article" date="2018" name="Nat. Ecol. Evol.">
        <title>Pezizomycetes genomes reveal the molecular basis of ectomycorrhizal truffle lifestyle.</title>
        <authorList>
            <person name="Murat C."/>
            <person name="Payen T."/>
            <person name="Noel B."/>
            <person name="Kuo A."/>
            <person name="Morin E."/>
            <person name="Chen J."/>
            <person name="Kohler A."/>
            <person name="Krizsan K."/>
            <person name="Balestrini R."/>
            <person name="Da Silva C."/>
            <person name="Montanini B."/>
            <person name="Hainaut M."/>
            <person name="Levati E."/>
            <person name="Barry K.W."/>
            <person name="Belfiori B."/>
            <person name="Cichocki N."/>
            <person name="Clum A."/>
            <person name="Dockter R.B."/>
            <person name="Fauchery L."/>
            <person name="Guy J."/>
            <person name="Iotti M."/>
            <person name="Le Tacon F."/>
            <person name="Lindquist E.A."/>
            <person name="Lipzen A."/>
            <person name="Malagnac F."/>
            <person name="Mello A."/>
            <person name="Molinier V."/>
            <person name="Miyauchi S."/>
            <person name="Poulain J."/>
            <person name="Riccioni C."/>
            <person name="Rubini A."/>
            <person name="Sitrit Y."/>
            <person name="Splivallo R."/>
            <person name="Traeger S."/>
            <person name="Wang M."/>
            <person name="Zifcakova L."/>
            <person name="Wipf D."/>
            <person name="Zambonelli A."/>
            <person name="Paolocci F."/>
            <person name="Nowrousian M."/>
            <person name="Ottonello S."/>
            <person name="Baldrian P."/>
            <person name="Spatafora J.W."/>
            <person name="Henrissat B."/>
            <person name="Nagy L.G."/>
            <person name="Aury J.M."/>
            <person name="Wincker P."/>
            <person name="Grigoriev I.V."/>
            <person name="Bonfante P."/>
            <person name="Martin F.M."/>
        </authorList>
    </citation>
    <scope>NUCLEOTIDE SEQUENCE [LARGE SCALE GENOMIC DNA]</scope>
    <source>
        <strain evidence="10 11">ATCC MYA-4762</strain>
    </source>
</reference>
<feature type="repeat" description="TPR" evidence="8">
    <location>
        <begin position="88"/>
        <end position="121"/>
    </location>
</feature>
<proteinExistence type="inferred from homology"/>
<evidence type="ECO:0000256" key="2">
    <source>
        <dbReference type="ARBA" id="ARBA00005386"/>
    </source>
</evidence>
<feature type="repeat" description="TPR" evidence="8">
    <location>
        <begin position="463"/>
        <end position="496"/>
    </location>
</feature>
<evidence type="ECO:0000256" key="1">
    <source>
        <dbReference type="ARBA" id="ARBA00004922"/>
    </source>
</evidence>
<dbReference type="InterPro" id="IPR011990">
    <property type="entry name" value="TPR-like_helical_dom_sf"/>
</dbReference>
<sequence length="1146" mass="126358">MSNARVTPSLGTNGFGQIIGGTGGLVNPAAAKIAAYHALDTLQQLCAESGWRWLDGMLLGGCIAYALSDLNRALGWYLKIIEVDPLHVEALSNLGATLLALGRRTEAEEYWLRAVKARPNYFEAVEHLVGLLCGEQRGRDAVALIEFVERSVKRRSALQLDGCDMSVCSSSSECSRASVSQTSSPEIKFDYYEDDEAPTTPIPPLSGQPEYVISGADNGRLLGLIHAKGNMLYTLGDNTGAAKAFEDAVLIGAGREKHGIKGLIQRILDMLASVTDGLRLGERAIQSVLLTPEKALKTAQLVFPPNGELPGLRELPSGSAMRIAISTTSNSLLSLAKIFQDGMSSSAGGSGLVSAGVKDILALYYLSLSLHPSPSTANNVGILLASVQQTSPVSSISEASFLPAYTLGSGVGLALLYYQYGLMLDPRHAHLYTNLGSLLKDINNLPMAIRMYEQAVLCDGTFDIALANLANAVKDQGRTKEAIKYYRRAVAVSPNFAEAVCGLANALNSVCDWKGRGGVVKSGGALDRWHVNDDGSLFDAKATGAVSRGWMGRVVSIVEKQLEEGEHWGKGILIGNVLDTLLREVETAVGGEWPQERREALRQMVVGWAGKKNEGAKVVRLIERAVRRAGWRWYREKYIRQVQRPLESYLRPTLPACLSIPSAPTVLPFHTFTCPLSAKQVRMISQRNGARISCSTMRAPWLSAHIYPPPAPPSPHLNVGYISSDFNNHPLAHLMQSVFGMHDPSRVKAHCYATTPSDNSPHRLQIEREAPRFYDTSCWGPDRLINQIIKDGIHILVNLNGFTRGAKNEIFAARPAPIQMSFMGFAGSLGADWCDYLLADDTAVPPDTVRPWRRNVDLEDGGHEDGDDGDWVYCENIVFTKYSFFCCDHRQSAPDAKGPRLSWDAELQRRWKMRKELFPDLPDDSVILGNFNQLYKIEPTTFRTWLRIIAKVPNARLWLLRFPDLGEKNLRELAEKWAGVEVARRIIFTDVAPKQQHIARARVCDIFLDTPECNAHTTAADVTWSGTPLLTLPRHKYKMCSRIAASIVRAAVPPTTEGKRISDKLIAESEEDYERRAVNLASGLKYERGSNGIAIGELIDIRKVLFEGRWTSPLFDTKRWVQDLETAYELAWKRWVDGEGGDIRLQ</sequence>
<keyword evidence="6" id="KW-0677">Repeat</keyword>
<dbReference type="EC" id="2.4.1.255" evidence="3"/>
<evidence type="ECO:0000256" key="8">
    <source>
        <dbReference type="PROSITE-ProRule" id="PRU00339"/>
    </source>
</evidence>